<name>A0A9Q0MWK1_9DIPT</name>
<sequence>MRTITECAAVIFIIIFCSETCSGDECGIQNFQDKIINGNATAIDEYPWTVLIRYKEPITSKESWGCGGSLVSKKTILTAAHCVDTTAISSLGEIQFARLGEYDYTKENDCVVLNGFEDCADRPIDIKVSSVVIHPERSSESKLHDIAILILQEVAPYTDFIRPICLPQQSIDYTSDSKGIFYVAGWGWTIGSFQSPSNVKRHTPVNHVNISECRKFYRNINDKWQICAGGANGQNACKGDSGGPLMFSSKDKWTLVGIVSFGPLPCGRAGFDGAPAVFTRISSYLLWIKSVLIDLIDQDKVAWEK</sequence>
<dbReference type="PROSITE" id="PS00135">
    <property type="entry name" value="TRYPSIN_SER"/>
    <property type="match status" value="1"/>
</dbReference>
<keyword evidence="8" id="KW-1015">Disulfide bond</keyword>
<feature type="chain" id="PRO_5040247625" evidence="12">
    <location>
        <begin position="24"/>
        <end position="305"/>
    </location>
</feature>
<dbReference type="GO" id="GO:0005576">
    <property type="term" value="C:extracellular region"/>
    <property type="evidence" value="ECO:0007669"/>
    <property type="project" value="UniProtKB-SubCell"/>
</dbReference>
<evidence type="ECO:0000256" key="5">
    <source>
        <dbReference type="ARBA" id="ARBA00022801"/>
    </source>
</evidence>
<dbReference type="PROSITE" id="PS50240">
    <property type="entry name" value="TRYPSIN_DOM"/>
    <property type="match status" value="1"/>
</dbReference>
<dbReference type="AlphaFoldDB" id="A0A9Q0MWK1"/>
<gene>
    <name evidence="14" type="primary">MP1</name>
    <name evidence="14" type="ORF">Bhyg_10678</name>
</gene>
<evidence type="ECO:0000256" key="3">
    <source>
        <dbReference type="ARBA" id="ARBA00022670"/>
    </source>
</evidence>
<evidence type="ECO:0000256" key="4">
    <source>
        <dbReference type="ARBA" id="ARBA00022729"/>
    </source>
</evidence>
<dbReference type="InterPro" id="IPR051487">
    <property type="entry name" value="Ser/Thr_Proteases_Immune/Dev"/>
</dbReference>
<dbReference type="Proteomes" id="UP001151699">
    <property type="component" value="Chromosome X"/>
</dbReference>
<evidence type="ECO:0000256" key="10">
    <source>
        <dbReference type="ARBA" id="ARBA00024195"/>
    </source>
</evidence>
<keyword evidence="9" id="KW-0325">Glycoprotein</keyword>
<evidence type="ECO:0000256" key="12">
    <source>
        <dbReference type="SAM" id="SignalP"/>
    </source>
</evidence>
<reference evidence="14" key="1">
    <citation type="submission" date="2022-07" db="EMBL/GenBank/DDBJ databases">
        <authorList>
            <person name="Trinca V."/>
            <person name="Uliana J.V.C."/>
            <person name="Torres T.T."/>
            <person name="Ward R.J."/>
            <person name="Monesi N."/>
        </authorList>
    </citation>
    <scope>NUCLEOTIDE SEQUENCE</scope>
    <source>
        <strain evidence="14">HSMRA1968</strain>
        <tissue evidence="14">Whole embryos</tissue>
    </source>
</reference>
<feature type="domain" description="Peptidase S1" evidence="13">
    <location>
        <begin position="35"/>
        <end position="293"/>
    </location>
</feature>
<dbReference type="InterPro" id="IPR001314">
    <property type="entry name" value="Peptidase_S1A"/>
</dbReference>
<dbReference type="PROSITE" id="PS00134">
    <property type="entry name" value="TRYPSIN_HIS"/>
    <property type="match status" value="1"/>
</dbReference>
<dbReference type="SMART" id="SM00020">
    <property type="entry name" value="Tryp_SPc"/>
    <property type="match status" value="1"/>
</dbReference>
<dbReference type="InterPro" id="IPR043504">
    <property type="entry name" value="Peptidase_S1_PA_chymotrypsin"/>
</dbReference>
<keyword evidence="3 11" id="KW-0645">Protease</keyword>
<dbReference type="Pfam" id="PF00089">
    <property type="entry name" value="Trypsin"/>
    <property type="match status" value="1"/>
</dbReference>
<evidence type="ECO:0000259" key="13">
    <source>
        <dbReference type="PROSITE" id="PS50240"/>
    </source>
</evidence>
<dbReference type="CDD" id="cd00190">
    <property type="entry name" value="Tryp_SPc"/>
    <property type="match status" value="1"/>
</dbReference>
<keyword evidence="15" id="KW-1185">Reference proteome</keyword>
<keyword evidence="6 11" id="KW-0720">Serine protease</keyword>
<evidence type="ECO:0000313" key="15">
    <source>
        <dbReference type="Proteomes" id="UP001151699"/>
    </source>
</evidence>
<dbReference type="PRINTS" id="PR00722">
    <property type="entry name" value="CHYMOTRYPSIN"/>
</dbReference>
<dbReference type="GO" id="GO:0006508">
    <property type="term" value="P:proteolysis"/>
    <property type="evidence" value="ECO:0007669"/>
    <property type="project" value="UniProtKB-KW"/>
</dbReference>
<evidence type="ECO:0000313" key="14">
    <source>
        <dbReference type="EMBL" id="KAJ6637947.1"/>
    </source>
</evidence>
<comment type="subcellular location">
    <subcellularLocation>
        <location evidence="1">Secreted</location>
    </subcellularLocation>
</comment>
<comment type="caution">
    <text evidence="14">The sequence shown here is derived from an EMBL/GenBank/DDBJ whole genome shotgun (WGS) entry which is preliminary data.</text>
</comment>
<keyword evidence="4 12" id="KW-0732">Signal</keyword>
<dbReference type="PANTHER" id="PTHR24256">
    <property type="entry name" value="TRYPTASE-RELATED"/>
    <property type="match status" value="1"/>
</dbReference>
<dbReference type="GO" id="GO:0004252">
    <property type="term" value="F:serine-type endopeptidase activity"/>
    <property type="evidence" value="ECO:0007669"/>
    <property type="project" value="InterPro"/>
</dbReference>
<keyword evidence="2" id="KW-0964">Secreted</keyword>
<dbReference type="OrthoDB" id="9028152at2759"/>
<evidence type="ECO:0000256" key="1">
    <source>
        <dbReference type="ARBA" id="ARBA00004613"/>
    </source>
</evidence>
<keyword evidence="5 11" id="KW-0378">Hydrolase</keyword>
<dbReference type="Gene3D" id="2.40.10.10">
    <property type="entry name" value="Trypsin-like serine proteases"/>
    <property type="match status" value="2"/>
</dbReference>
<feature type="signal peptide" evidence="12">
    <location>
        <begin position="1"/>
        <end position="23"/>
    </location>
</feature>
<dbReference type="InterPro" id="IPR033116">
    <property type="entry name" value="TRYPSIN_SER"/>
</dbReference>
<dbReference type="FunFam" id="2.40.10.10:FF:000146">
    <property type="entry name" value="Serine protease 53"/>
    <property type="match status" value="1"/>
</dbReference>
<dbReference type="InterPro" id="IPR001254">
    <property type="entry name" value="Trypsin_dom"/>
</dbReference>
<keyword evidence="7" id="KW-0865">Zymogen</keyword>
<comment type="similarity">
    <text evidence="10">Belongs to the peptidase S1 family. CLIP subfamily.</text>
</comment>
<evidence type="ECO:0000256" key="2">
    <source>
        <dbReference type="ARBA" id="ARBA00022525"/>
    </source>
</evidence>
<evidence type="ECO:0000256" key="9">
    <source>
        <dbReference type="ARBA" id="ARBA00023180"/>
    </source>
</evidence>
<dbReference type="SUPFAM" id="SSF50494">
    <property type="entry name" value="Trypsin-like serine proteases"/>
    <property type="match status" value="1"/>
</dbReference>
<dbReference type="InterPro" id="IPR009003">
    <property type="entry name" value="Peptidase_S1_PA"/>
</dbReference>
<dbReference type="InterPro" id="IPR018114">
    <property type="entry name" value="TRYPSIN_HIS"/>
</dbReference>
<evidence type="ECO:0000256" key="8">
    <source>
        <dbReference type="ARBA" id="ARBA00023157"/>
    </source>
</evidence>
<evidence type="ECO:0000256" key="7">
    <source>
        <dbReference type="ARBA" id="ARBA00023145"/>
    </source>
</evidence>
<evidence type="ECO:0000256" key="6">
    <source>
        <dbReference type="ARBA" id="ARBA00022825"/>
    </source>
</evidence>
<proteinExistence type="inferred from homology"/>
<dbReference type="EMBL" id="WJQU01000003">
    <property type="protein sequence ID" value="KAJ6637947.1"/>
    <property type="molecule type" value="Genomic_DNA"/>
</dbReference>
<evidence type="ECO:0000256" key="11">
    <source>
        <dbReference type="RuleBase" id="RU363034"/>
    </source>
</evidence>
<protein>
    <submittedName>
        <fullName evidence="14">Melanization protease 1</fullName>
    </submittedName>
</protein>
<organism evidence="14 15">
    <name type="scientific">Pseudolycoriella hygida</name>
    <dbReference type="NCBI Taxonomy" id="35572"/>
    <lineage>
        <taxon>Eukaryota</taxon>
        <taxon>Metazoa</taxon>
        <taxon>Ecdysozoa</taxon>
        <taxon>Arthropoda</taxon>
        <taxon>Hexapoda</taxon>
        <taxon>Insecta</taxon>
        <taxon>Pterygota</taxon>
        <taxon>Neoptera</taxon>
        <taxon>Endopterygota</taxon>
        <taxon>Diptera</taxon>
        <taxon>Nematocera</taxon>
        <taxon>Sciaroidea</taxon>
        <taxon>Sciaridae</taxon>
        <taxon>Pseudolycoriella</taxon>
    </lineage>
</organism>
<accession>A0A9Q0MWK1</accession>